<keyword evidence="3" id="KW-1185">Reference proteome</keyword>
<dbReference type="Proteomes" id="UP000284706">
    <property type="component" value="Unassembled WGS sequence"/>
</dbReference>
<dbReference type="STRING" id="231916.A0A409VC13"/>
<accession>A0A409VC13</accession>
<feature type="compositionally biased region" description="Acidic residues" evidence="1">
    <location>
        <begin position="11"/>
        <end position="30"/>
    </location>
</feature>
<organism evidence="2 3">
    <name type="scientific">Gymnopilus dilepis</name>
    <dbReference type="NCBI Taxonomy" id="231916"/>
    <lineage>
        <taxon>Eukaryota</taxon>
        <taxon>Fungi</taxon>
        <taxon>Dikarya</taxon>
        <taxon>Basidiomycota</taxon>
        <taxon>Agaricomycotina</taxon>
        <taxon>Agaricomycetes</taxon>
        <taxon>Agaricomycetidae</taxon>
        <taxon>Agaricales</taxon>
        <taxon>Agaricineae</taxon>
        <taxon>Hymenogastraceae</taxon>
        <taxon>Gymnopilus</taxon>
    </lineage>
</organism>
<dbReference type="AlphaFoldDB" id="A0A409VC13"/>
<evidence type="ECO:0000313" key="3">
    <source>
        <dbReference type="Proteomes" id="UP000284706"/>
    </source>
</evidence>
<protein>
    <submittedName>
        <fullName evidence="2">Uncharacterized protein</fullName>
    </submittedName>
</protein>
<feature type="region of interest" description="Disordered" evidence="1">
    <location>
        <begin position="1"/>
        <end position="85"/>
    </location>
</feature>
<dbReference type="InParanoid" id="A0A409VC13"/>
<evidence type="ECO:0000256" key="1">
    <source>
        <dbReference type="SAM" id="MobiDB-lite"/>
    </source>
</evidence>
<reference evidence="2 3" key="1">
    <citation type="journal article" date="2018" name="Evol. Lett.">
        <title>Horizontal gene cluster transfer increased hallucinogenic mushroom diversity.</title>
        <authorList>
            <person name="Reynolds H.T."/>
            <person name="Vijayakumar V."/>
            <person name="Gluck-Thaler E."/>
            <person name="Korotkin H.B."/>
            <person name="Matheny P.B."/>
            <person name="Slot J.C."/>
        </authorList>
    </citation>
    <scope>NUCLEOTIDE SEQUENCE [LARGE SCALE GENOMIC DNA]</scope>
    <source>
        <strain evidence="2 3">SRW20</strain>
    </source>
</reference>
<sequence>MSQHHGGIDTDQPDSMEYDDSEWEDEDDFPDAIRPVERSSATRDSSNVRMTTRRRRKGTQAARTSRRNTPSAPTTPRTVHTANPDENGLLAIPREVLVNELRNGLIFTIRYALDVLSTAVHLLRKPLSLFLFLWLLGLLVGRLSHTLSKVFSPVCIIPGISNSQMCRSLRPTPEAQRKPRWADYPKLVDVQSNTFGQVMDELIGGSALSLEIKKAEMATSDLIALVKMSELKARDTLASSLTEFIEDAKKAGKGLQRLNAKVGGAVDNIMAVNDYALHSIESARENQPSKWSLSNLTPWRSPSKSIDLIVGKTFEEAVHVLSSSMQRLIIEAEANYQNLILLEERLATLHEIITREDSSLALAKDELLAELWTKLGGNRKTLRNYEGHLALLKGLGAYRKEALLHVVAALQALQSMSEDMEDMRERVAAPDLLGPTVPVEVHMKSIRAGLERLRDGRVRAKRLEEEALRRMLSVDEGSDGSA</sequence>
<gene>
    <name evidence="2" type="ORF">CVT26_001979</name>
</gene>
<dbReference type="OrthoDB" id="4179406at2759"/>
<comment type="caution">
    <text evidence="2">The sequence shown here is derived from an EMBL/GenBank/DDBJ whole genome shotgun (WGS) entry which is preliminary data.</text>
</comment>
<evidence type="ECO:0000313" key="2">
    <source>
        <dbReference type="EMBL" id="PPQ64581.1"/>
    </source>
</evidence>
<feature type="compositionally biased region" description="Polar residues" evidence="1">
    <location>
        <begin position="61"/>
        <end position="81"/>
    </location>
</feature>
<dbReference type="EMBL" id="NHYE01005665">
    <property type="protein sequence ID" value="PPQ64581.1"/>
    <property type="molecule type" value="Genomic_DNA"/>
</dbReference>
<proteinExistence type="predicted"/>
<name>A0A409VC13_9AGAR</name>